<protein>
    <submittedName>
        <fullName evidence="1">Uncharacterized protein</fullName>
    </submittedName>
</protein>
<gene>
    <name evidence="1" type="ORF">J2X78_004716</name>
</gene>
<accession>A0ACC6L4B3</accession>
<proteinExistence type="predicted"/>
<dbReference type="EMBL" id="JAVDTF010000006">
    <property type="protein sequence ID" value="MDR6786123.1"/>
    <property type="molecule type" value="Genomic_DNA"/>
</dbReference>
<organism evidence="1 2">
    <name type="scientific">Pedobacter africanus</name>
    <dbReference type="NCBI Taxonomy" id="151894"/>
    <lineage>
        <taxon>Bacteria</taxon>
        <taxon>Pseudomonadati</taxon>
        <taxon>Bacteroidota</taxon>
        <taxon>Sphingobacteriia</taxon>
        <taxon>Sphingobacteriales</taxon>
        <taxon>Sphingobacteriaceae</taxon>
        <taxon>Pedobacter</taxon>
    </lineage>
</organism>
<name>A0ACC6L4B3_9SPHI</name>
<comment type="caution">
    <text evidence="1">The sequence shown here is derived from an EMBL/GenBank/DDBJ whole genome shotgun (WGS) entry which is preliminary data.</text>
</comment>
<keyword evidence="2" id="KW-1185">Reference proteome</keyword>
<sequence>MKKKIVFIVEKTGTGFSTYAEDDSIPASTSADNMTELRINNVDAYNSVAEIKGLPELTVDDISIQLDVCA</sequence>
<dbReference type="Proteomes" id="UP001246858">
    <property type="component" value="Unassembled WGS sequence"/>
</dbReference>
<evidence type="ECO:0000313" key="1">
    <source>
        <dbReference type="EMBL" id="MDR6786123.1"/>
    </source>
</evidence>
<reference evidence="1" key="1">
    <citation type="submission" date="2023-07" db="EMBL/GenBank/DDBJ databases">
        <title>Sorghum-associated microbial communities from plants grown in Nebraska, USA.</title>
        <authorList>
            <person name="Schachtman D."/>
        </authorList>
    </citation>
    <scope>NUCLEOTIDE SEQUENCE</scope>
    <source>
        <strain evidence="1">2697</strain>
    </source>
</reference>
<evidence type="ECO:0000313" key="2">
    <source>
        <dbReference type="Proteomes" id="UP001246858"/>
    </source>
</evidence>